<accession>A0AA48KRG4</accession>
<dbReference type="Pfam" id="PF02649">
    <property type="entry name" value="GCHY-1"/>
    <property type="match status" value="1"/>
</dbReference>
<dbReference type="InterPro" id="IPR003801">
    <property type="entry name" value="GTP_cyclohydrolase_FolE2/MptA"/>
</dbReference>
<dbReference type="KEGG" id="pmaw:MACH26_16130"/>
<sequence length="122" mass="14233">MVSKEQVQNWLNSREVALATPHNQRSNAYLKSQLHLGSWLSIEDLIWQVESTISTPVQTAVKREDEQEFARLNGSNLLFYEDAARRVKAWLEKSECIDSYWYKIEHQESLHAHNAVVIDSNY</sequence>
<reference evidence="2" key="1">
    <citation type="submission" date="2023-01" db="EMBL/GenBank/DDBJ databases">
        <title>Complete genome sequence of Planctobacterium marinum strain Dej080120_11.</title>
        <authorList>
            <person name="Ueki S."/>
            <person name="Maruyama F."/>
        </authorList>
    </citation>
    <scope>NUCLEOTIDE SEQUENCE</scope>
    <source>
        <strain evidence="2">Dej080120_11</strain>
    </source>
</reference>
<dbReference type="Gene3D" id="3.10.270.10">
    <property type="entry name" value="Urate Oxidase"/>
    <property type="match status" value="1"/>
</dbReference>
<keyword evidence="3" id="KW-1185">Reference proteome</keyword>
<organism evidence="2 3">
    <name type="scientific">Planctobacterium marinum</name>
    <dbReference type="NCBI Taxonomy" id="1631968"/>
    <lineage>
        <taxon>Bacteria</taxon>
        <taxon>Pseudomonadati</taxon>
        <taxon>Pseudomonadota</taxon>
        <taxon>Gammaproteobacteria</taxon>
        <taxon>Alteromonadales</taxon>
        <taxon>Alteromonadaceae</taxon>
        <taxon>Planctobacterium</taxon>
    </lineage>
</organism>
<keyword evidence="1" id="KW-0378">Hydrolase</keyword>
<dbReference type="GO" id="GO:0003934">
    <property type="term" value="F:GTP cyclohydrolase I activity"/>
    <property type="evidence" value="ECO:0007669"/>
    <property type="project" value="InterPro"/>
</dbReference>
<dbReference type="Proteomes" id="UP001333710">
    <property type="component" value="Chromosome"/>
</dbReference>
<dbReference type="AlphaFoldDB" id="A0AA48KRG4"/>
<name>A0AA48KRG4_9ALTE</name>
<proteinExistence type="predicted"/>
<dbReference type="EMBL" id="AP027272">
    <property type="protein sequence ID" value="BDX06092.1"/>
    <property type="molecule type" value="Genomic_DNA"/>
</dbReference>
<dbReference type="PANTHER" id="PTHR36445">
    <property type="entry name" value="GTP CYCLOHYDROLASE MPTA"/>
    <property type="match status" value="1"/>
</dbReference>
<evidence type="ECO:0008006" key="4">
    <source>
        <dbReference type="Google" id="ProtNLM"/>
    </source>
</evidence>
<evidence type="ECO:0000313" key="3">
    <source>
        <dbReference type="Proteomes" id="UP001333710"/>
    </source>
</evidence>
<evidence type="ECO:0000256" key="1">
    <source>
        <dbReference type="ARBA" id="ARBA00022801"/>
    </source>
</evidence>
<dbReference type="PANTHER" id="PTHR36445:SF1">
    <property type="entry name" value="GTP CYCLOHYDROLASE MPTA"/>
    <property type="match status" value="1"/>
</dbReference>
<evidence type="ECO:0000313" key="2">
    <source>
        <dbReference type="EMBL" id="BDX06092.1"/>
    </source>
</evidence>
<gene>
    <name evidence="2" type="ORF">MACH26_16130</name>
</gene>
<protein>
    <recommendedName>
        <fullName evidence="4">GTP cyclohydrolase I</fullName>
    </recommendedName>
</protein>